<name>A0A8J1LZX6_XENLA</name>
<dbReference type="CDD" id="cd09275">
    <property type="entry name" value="RNase_HI_RT_DIRS1"/>
    <property type="match status" value="1"/>
</dbReference>
<dbReference type="Proteomes" id="UP000186698">
    <property type="component" value="Chromosome 9_10S"/>
</dbReference>
<dbReference type="Gene3D" id="1.10.287.3160">
    <property type="match status" value="1"/>
</dbReference>
<reference evidence="3" key="1">
    <citation type="submission" date="2025-08" db="UniProtKB">
        <authorList>
            <consortium name="RefSeq"/>
        </authorList>
    </citation>
    <scope>IDENTIFICATION</scope>
    <source>
        <strain evidence="3">J_2021</strain>
        <tissue evidence="3">Erythrocytes</tissue>
    </source>
</reference>
<dbReference type="OrthoDB" id="9916163at2759"/>
<organism evidence="2 3">
    <name type="scientific">Xenopus laevis</name>
    <name type="common">African clawed frog</name>
    <dbReference type="NCBI Taxonomy" id="8355"/>
    <lineage>
        <taxon>Eukaryota</taxon>
        <taxon>Metazoa</taxon>
        <taxon>Chordata</taxon>
        <taxon>Craniata</taxon>
        <taxon>Vertebrata</taxon>
        <taxon>Euteleostomi</taxon>
        <taxon>Amphibia</taxon>
        <taxon>Batrachia</taxon>
        <taxon>Anura</taxon>
        <taxon>Pipoidea</taxon>
        <taxon>Pipidae</taxon>
        <taxon>Xenopodinae</taxon>
        <taxon>Xenopus</taxon>
        <taxon>Xenopus</taxon>
    </lineage>
</organism>
<dbReference type="GeneID" id="108702376"/>
<dbReference type="KEGG" id="xla:108702376"/>
<keyword evidence="2" id="KW-1185">Reference proteome</keyword>
<evidence type="ECO:0000313" key="2">
    <source>
        <dbReference type="Proteomes" id="UP000186698"/>
    </source>
</evidence>
<proteinExistence type="predicted"/>
<dbReference type="RefSeq" id="XP_041435032.1">
    <property type="nucleotide sequence ID" value="XM_041579098.1"/>
</dbReference>
<gene>
    <name evidence="3" type="primary">LOC108702376</name>
</gene>
<dbReference type="AlphaFoldDB" id="A0A8J1LZX6"/>
<accession>A0A8J1LZX6</accession>
<feature type="region of interest" description="Disordered" evidence="1">
    <location>
        <begin position="13"/>
        <end position="32"/>
    </location>
</feature>
<sequence>MCFRGGTSIEEATLQEEQLAGPNKKQKKAKDKAEVIELRSEDRRRQDVSPGHSHGCLQLPGGGIIGRQCFRFLGGQECSCGRCSARAKFHLNIFFNSEAVDKISAGLRLFLPSRIPELELHGTTSCRASSWSHAAEGGSDGCNPKAIEAEWTQPDRRIALTQKFFQTYPVPEEHQKKWDIPSEVDSAIARLSRQTALPAKEAAFKDPLDRRMESVLKRSYTQTAAILRPAAASAGLACTARHWAQEVVVTTNASLRGWGAVFKQHTLQGTWSTEESLLPLLELRAIALTLEGWSTPLLFRAVRVQSGNAMAVANVNKQGDTRSGSAMQGVTRILTWAEETVTDI</sequence>
<protein>
    <submittedName>
        <fullName evidence="3">Uncharacterized protein LOC108702376</fullName>
    </submittedName>
</protein>
<evidence type="ECO:0000256" key="1">
    <source>
        <dbReference type="SAM" id="MobiDB-lite"/>
    </source>
</evidence>
<evidence type="ECO:0000313" key="3">
    <source>
        <dbReference type="RefSeq" id="XP_041435032.1"/>
    </source>
</evidence>